<comment type="caution">
    <text evidence="2">The sequence shown here is derived from an EMBL/GenBank/DDBJ whole genome shotgun (WGS) entry which is preliminary data.</text>
</comment>
<organism evidence="2 3">
    <name type="scientific">Nocardioides jiangxiensis</name>
    <dbReference type="NCBI Taxonomy" id="3064524"/>
    <lineage>
        <taxon>Bacteria</taxon>
        <taxon>Bacillati</taxon>
        <taxon>Actinomycetota</taxon>
        <taxon>Actinomycetes</taxon>
        <taxon>Propionibacteriales</taxon>
        <taxon>Nocardioidaceae</taxon>
        <taxon>Nocardioides</taxon>
    </lineage>
</organism>
<proteinExistence type="predicted"/>
<feature type="signal peptide" evidence="1">
    <location>
        <begin position="1"/>
        <end position="24"/>
    </location>
</feature>
<dbReference type="Proteomes" id="UP001233314">
    <property type="component" value="Unassembled WGS sequence"/>
</dbReference>
<sequence length="434" mass="46123">MHLARVLLGATLVAVLGAVAPATAATAPVPVWGAPQKMSPDGVVVERVAVGSIEGQLVVARVQRPVAGSTCTLWLTRETATAAAPAAQQVAGDLASCEGRPVIGLSRNGAATITVDGRWSALRADDTWSPLRAAPTSSCGAENVRAVIGLSRSRTAVVSECPTPDLDSVRHLRERIYLDGVGAPSVRTLTPRPCAGWMDPLWDSSASGQVMLAWSCRYDPDVASHASTIDSARYVPGQGWRATKVVADGRGSRTWYRMQAVGVTPSGSSTVVFAPQYRTWLKARRASADGYFGSVYKIASTQPQPEPACPAYQASVQSSGRIDVALAYERVFSRPALNLPVDASETFTDRPLDCLTENDIRLDRTGLLWRVTKGDLIAVRWQGQLQWSAPQDVVPAGSFAYPAADAVESLGPDAHAYYRVGGVLYRRVGTLPGA</sequence>
<protein>
    <submittedName>
        <fullName evidence="2">Uncharacterized protein</fullName>
    </submittedName>
</protein>
<feature type="chain" id="PRO_5047138908" evidence="1">
    <location>
        <begin position="25"/>
        <end position="434"/>
    </location>
</feature>
<evidence type="ECO:0000313" key="2">
    <source>
        <dbReference type="EMBL" id="MDO7868506.1"/>
    </source>
</evidence>
<keyword evidence="3" id="KW-1185">Reference proteome</keyword>
<evidence type="ECO:0000313" key="3">
    <source>
        <dbReference type="Proteomes" id="UP001233314"/>
    </source>
</evidence>
<gene>
    <name evidence="2" type="ORF">Q5722_09015</name>
</gene>
<evidence type="ECO:0000256" key="1">
    <source>
        <dbReference type="SAM" id="SignalP"/>
    </source>
</evidence>
<dbReference type="RefSeq" id="WP_305027880.1">
    <property type="nucleotide sequence ID" value="NZ_JAUQTA010000001.1"/>
</dbReference>
<keyword evidence="1" id="KW-0732">Signal</keyword>
<reference evidence="2 3" key="1">
    <citation type="submission" date="2023-07" db="EMBL/GenBank/DDBJ databases">
        <title>Nocardioides sp. nov WY-20 isolated from soil.</title>
        <authorList>
            <person name="Liu B."/>
            <person name="Wan Y."/>
        </authorList>
    </citation>
    <scope>NUCLEOTIDE SEQUENCE [LARGE SCALE GENOMIC DNA]</scope>
    <source>
        <strain evidence="2 3">WY-20</strain>
    </source>
</reference>
<accession>A0ABT9B0X7</accession>
<name>A0ABT9B0X7_9ACTN</name>
<dbReference type="EMBL" id="JAUQTA010000001">
    <property type="protein sequence ID" value="MDO7868506.1"/>
    <property type="molecule type" value="Genomic_DNA"/>
</dbReference>